<dbReference type="SUPFAM" id="SSF56059">
    <property type="entry name" value="Glutathione synthetase ATP-binding domain-like"/>
    <property type="match status" value="1"/>
</dbReference>
<sequence>MILALSFHDDLHAIAVQHAVRARGEEFHILECDAVSGRPGLTWHLSGTTDDSGASAAVPTSEGRTVPPAQAELLWWRRARADQQLTMSAAASDGAGLGAQQISLVNNDCRGALAGILAASFHGEWISPPEATDRASDKVYQLWVARQAGFRVPRTLITQSRDEVVDFTREVGRVIVKPVVGARGPSLYTRWIEDPQKLPAESFAVCPATYQEYVPGRHHIRLNCFGERMFAALIETEELDWRPDLNVPITRWPVPQDLARRVRTVLDRLGLPMGVIDLKLTPGGEPVWLEVNPQGQFLFLEPLTGEPLTEHFADYLITADAAARSCRQSVAPTSGAI</sequence>
<keyword evidence="1" id="KW-0547">Nucleotide-binding</keyword>
<dbReference type="InterPro" id="IPR011761">
    <property type="entry name" value="ATP-grasp"/>
</dbReference>
<evidence type="ECO:0000313" key="3">
    <source>
        <dbReference type="EMBL" id="WXK74771.1"/>
    </source>
</evidence>
<dbReference type="RefSeq" id="WP_399150303.1">
    <property type="nucleotide sequence ID" value="NZ_CP147982.1"/>
</dbReference>
<reference evidence="3 4" key="1">
    <citation type="submission" date="2024-03" db="EMBL/GenBank/DDBJ databases">
        <title>The complete genome of Streptomyces sirii sp.nov.</title>
        <authorList>
            <person name="Zakalyukina Y.V."/>
            <person name="Belik A.R."/>
            <person name="Biryukov M.V."/>
            <person name="Baturina O.A."/>
            <person name="Kabilov M.R."/>
        </authorList>
    </citation>
    <scope>NUCLEOTIDE SEQUENCE [LARGE SCALE GENOMIC DNA]</scope>
    <source>
        <strain evidence="3 4">BP-8</strain>
    </source>
</reference>
<dbReference type="CDD" id="cd00570">
    <property type="entry name" value="GST_N_family"/>
    <property type="match status" value="1"/>
</dbReference>
<proteinExistence type="predicted"/>
<protein>
    <recommendedName>
        <fullName evidence="2">ATP-grasp domain-containing protein</fullName>
    </recommendedName>
</protein>
<organism evidence="3 4">
    <name type="scientific">Streptomyces sirii</name>
    <dbReference type="NCBI Taxonomy" id="3127701"/>
    <lineage>
        <taxon>Bacteria</taxon>
        <taxon>Bacillati</taxon>
        <taxon>Actinomycetota</taxon>
        <taxon>Actinomycetes</taxon>
        <taxon>Kitasatosporales</taxon>
        <taxon>Streptomycetaceae</taxon>
        <taxon>Streptomyces</taxon>
    </lineage>
</organism>
<dbReference type="Proteomes" id="UP001626628">
    <property type="component" value="Chromosome"/>
</dbReference>
<gene>
    <name evidence="3" type="ORF">WAB15_01630</name>
</gene>
<dbReference type="PROSITE" id="PS50975">
    <property type="entry name" value="ATP_GRASP"/>
    <property type="match status" value="1"/>
</dbReference>
<accession>A0ABZ2QE15</accession>
<keyword evidence="1" id="KW-0067">ATP-binding</keyword>
<feature type="domain" description="ATP-grasp" evidence="2">
    <location>
        <begin position="142"/>
        <end position="317"/>
    </location>
</feature>
<evidence type="ECO:0000256" key="1">
    <source>
        <dbReference type="PROSITE-ProRule" id="PRU00409"/>
    </source>
</evidence>
<dbReference type="EMBL" id="CP147982">
    <property type="protein sequence ID" value="WXK74771.1"/>
    <property type="molecule type" value="Genomic_DNA"/>
</dbReference>
<name>A0ABZ2QE15_9ACTN</name>
<evidence type="ECO:0000259" key="2">
    <source>
        <dbReference type="PROSITE" id="PS50975"/>
    </source>
</evidence>
<evidence type="ECO:0000313" key="4">
    <source>
        <dbReference type="Proteomes" id="UP001626628"/>
    </source>
</evidence>
<dbReference type="PANTHER" id="PTHR21621">
    <property type="entry name" value="RIBOSOMAL PROTEIN S6 MODIFICATION PROTEIN"/>
    <property type="match status" value="1"/>
</dbReference>
<dbReference type="PANTHER" id="PTHR21621:SF0">
    <property type="entry name" value="BETA-CITRYLGLUTAMATE SYNTHASE B-RELATED"/>
    <property type="match status" value="1"/>
</dbReference>
<dbReference type="Gene3D" id="3.30.470.20">
    <property type="entry name" value="ATP-grasp fold, B domain"/>
    <property type="match status" value="1"/>
</dbReference>
<keyword evidence="4" id="KW-1185">Reference proteome</keyword>